<dbReference type="PIRSF" id="PIRSF029669">
    <property type="entry name" value="UCP029669"/>
    <property type="match status" value="1"/>
</dbReference>
<protein>
    <recommendedName>
        <fullName evidence="3">Chromosome partitioning protein ParB</fullName>
    </recommendedName>
</protein>
<dbReference type="Proteomes" id="UP000440694">
    <property type="component" value="Unassembled WGS sequence"/>
</dbReference>
<evidence type="ECO:0000313" key="2">
    <source>
        <dbReference type="Proteomes" id="UP000440694"/>
    </source>
</evidence>
<dbReference type="InterPro" id="IPR036086">
    <property type="entry name" value="ParB/Sulfiredoxin_sf"/>
</dbReference>
<gene>
    <name evidence="1" type="ORF">GIW81_02295</name>
</gene>
<dbReference type="InterPro" id="IPR014956">
    <property type="entry name" value="ParBc_2"/>
</dbReference>
<organism evidence="1 2">
    <name type="scientific">Hyphomicrobium album</name>
    <dbReference type="NCBI Taxonomy" id="2665159"/>
    <lineage>
        <taxon>Bacteria</taxon>
        <taxon>Pseudomonadati</taxon>
        <taxon>Pseudomonadota</taxon>
        <taxon>Alphaproteobacteria</taxon>
        <taxon>Hyphomicrobiales</taxon>
        <taxon>Hyphomicrobiaceae</taxon>
        <taxon>Hyphomicrobium</taxon>
    </lineage>
</organism>
<dbReference type="EMBL" id="WMBQ01000001">
    <property type="protein sequence ID" value="MTD93161.1"/>
    <property type="molecule type" value="Genomic_DNA"/>
</dbReference>
<dbReference type="AlphaFoldDB" id="A0A6I3KK89"/>
<dbReference type="SUPFAM" id="SSF110849">
    <property type="entry name" value="ParB/Sulfiredoxin"/>
    <property type="match status" value="1"/>
</dbReference>
<sequence length="233" mass="26945">MLSKMRRRNGTPLSLAWNVRRSACLFLTGNEEPDWREPVPLAEVRPTQMAVGMRSVEVKRRKIERHAESSRKLRRFLERRPVPAVLGPGEDYYIIDHHHLSLALWQSEVDEVFVRVVGDLSDMPKRAFLHAMAALGWLHAYDAQGRKICPTRLPATLDQLQCDRYRDLAWSVREAGGFKKTSIPFSEFAWANFFRDRIPATVLARDFELAHERALHLAHSHDARHLPGNVHWS</sequence>
<dbReference type="InterPro" id="IPR016932">
    <property type="entry name" value="UCP029669"/>
</dbReference>
<accession>A0A6I3KK89</accession>
<comment type="caution">
    <text evidence="1">The sequence shown here is derived from an EMBL/GenBank/DDBJ whole genome shotgun (WGS) entry which is preliminary data.</text>
</comment>
<evidence type="ECO:0008006" key="3">
    <source>
        <dbReference type="Google" id="ProtNLM"/>
    </source>
</evidence>
<dbReference type="CDD" id="cd16390">
    <property type="entry name" value="ParB_N_Srx_like"/>
    <property type="match status" value="1"/>
</dbReference>
<keyword evidence="2" id="KW-1185">Reference proteome</keyword>
<dbReference type="Pfam" id="PF08857">
    <property type="entry name" value="ParBc_2"/>
    <property type="match status" value="1"/>
</dbReference>
<evidence type="ECO:0000313" key="1">
    <source>
        <dbReference type="EMBL" id="MTD93161.1"/>
    </source>
</evidence>
<dbReference type="Gene3D" id="3.90.1530.10">
    <property type="entry name" value="Conserved hypothetical protein from pyrococcus furiosus pfu- 392566-001, ParB domain"/>
    <property type="match status" value="1"/>
</dbReference>
<reference evidence="1 2" key="1">
    <citation type="submission" date="2019-11" db="EMBL/GenBank/DDBJ databases">
        <title>Identification of a novel strain.</title>
        <authorList>
            <person name="Xu Q."/>
            <person name="Wang G."/>
        </authorList>
    </citation>
    <scope>NUCLEOTIDE SEQUENCE [LARGE SCALE GENOMIC DNA]</scope>
    <source>
        <strain evidence="2">xq</strain>
    </source>
</reference>
<name>A0A6I3KK89_9HYPH</name>
<dbReference type="Gene3D" id="1.10.8.10">
    <property type="entry name" value="DNA helicase RuvA subunit, C-terminal domain"/>
    <property type="match status" value="1"/>
</dbReference>
<proteinExistence type="predicted"/>